<dbReference type="PANTHER" id="PTHR30029:SF2">
    <property type="entry name" value="STAGE V SPORULATION PROTEIN R"/>
    <property type="match status" value="1"/>
</dbReference>
<reference evidence="3 4" key="1">
    <citation type="submission" date="2016-11" db="EMBL/GenBank/DDBJ databases">
        <authorList>
            <person name="Jaros S."/>
            <person name="Januszkiewicz K."/>
            <person name="Wedrychowicz H."/>
        </authorList>
    </citation>
    <scope>NUCLEOTIDE SEQUENCE [LARGE SCALE GENOMIC DNA]</scope>
    <source>
        <strain evidence="3 4">CGMCC 1.10681</strain>
    </source>
</reference>
<organism evidence="3 4">
    <name type="scientific">Gracilibacillus kekensis</name>
    <dbReference type="NCBI Taxonomy" id="1027249"/>
    <lineage>
        <taxon>Bacteria</taxon>
        <taxon>Bacillati</taxon>
        <taxon>Bacillota</taxon>
        <taxon>Bacilli</taxon>
        <taxon>Bacillales</taxon>
        <taxon>Bacillaceae</taxon>
        <taxon>Gracilibacillus</taxon>
    </lineage>
</organism>
<evidence type="ECO:0000313" key="4">
    <source>
        <dbReference type="Proteomes" id="UP000184184"/>
    </source>
</evidence>
<feature type="domain" description="SpoVR-like C-terminal" evidence="2">
    <location>
        <begin position="400"/>
        <end position="452"/>
    </location>
</feature>
<gene>
    <name evidence="3" type="ORF">SAMN05216179_0290</name>
</gene>
<keyword evidence="4" id="KW-1185">Reference proteome</keyword>
<dbReference type="EMBL" id="FRCZ01000001">
    <property type="protein sequence ID" value="SHM49596.1"/>
    <property type="molecule type" value="Genomic_DNA"/>
</dbReference>
<protein>
    <submittedName>
        <fullName evidence="3">Stage V sporulation protein R</fullName>
    </submittedName>
</protein>
<proteinExistence type="predicted"/>
<dbReference type="InterPro" id="IPR057008">
    <property type="entry name" value="SpoVR-like_C"/>
</dbReference>
<dbReference type="Pfam" id="PF04293">
    <property type="entry name" value="SpoVR"/>
    <property type="match status" value="1"/>
</dbReference>
<sequence>MLKADEKVKLEKSIQEITEIAKGFGLDFYPMRYEICPPEILYTFGAYGMPTRFSHWSFGKQFHRMKLQYDLGLSKIYELVINSNPCYAFLLHSNSLIQNKLIVAHVLAHCDFFKNNVRFQNTKKDMVESMAATAERVAKYEKQYGIKEVEKFLDAVLAIQEHIDPTLLKAQLDWQKDEEEQQTKRKRTEYDDLWDLDQKNINQKSSSVKRKKAFPPQPEKDILLFIEEHSRELDDWQRDILTMMREEMLYFWPQLETKIMNEGWATYWHQTILRELDLTSDETVEFASLNASVVQPSKTQINPYYLGVKMFEDIEERYNHPTDEMKRFGVKENSGREKLFEVREIESDISFMRNYLTKDLVDREDLYLFQKQGHQYKIVDKKWEDVRDQLISTRLNGGFPYLTVVDGDYLRNGELYIRHHYESVELDLKYLEKTLPYIYTLWGRDVHIETIMEEKPCLFSCNGSKVVKKFM</sequence>
<dbReference type="InterPro" id="IPR056174">
    <property type="entry name" value="SpoVR_N"/>
</dbReference>
<dbReference type="Proteomes" id="UP000184184">
    <property type="component" value="Unassembled WGS sequence"/>
</dbReference>
<dbReference type="AlphaFoldDB" id="A0A1M7J9C1"/>
<evidence type="ECO:0000259" key="1">
    <source>
        <dbReference type="Pfam" id="PF04293"/>
    </source>
</evidence>
<dbReference type="STRING" id="1027249.SAMN05216179_0290"/>
<dbReference type="Pfam" id="PF24755">
    <property type="entry name" value="SpoVR_C"/>
    <property type="match status" value="1"/>
</dbReference>
<accession>A0A1M7J9C1</accession>
<feature type="domain" description="SpoVR protein-like N-terminal" evidence="1">
    <location>
        <begin position="9"/>
        <end position="396"/>
    </location>
</feature>
<name>A0A1M7J9C1_9BACI</name>
<dbReference type="InterPro" id="IPR007390">
    <property type="entry name" value="Spore_V_R"/>
</dbReference>
<dbReference type="PANTHER" id="PTHR30029">
    <property type="entry name" value="STAGE V SPORULATION PROTEIN R"/>
    <property type="match status" value="1"/>
</dbReference>
<evidence type="ECO:0000259" key="2">
    <source>
        <dbReference type="Pfam" id="PF24755"/>
    </source>
</evidence>
<evidence type="ECO:0000313" key="3">
    <source>
        <dbReference type="EMBL" id="SHM49596.1"/>
    </source>
</evidence>